<evidence type="ECO:0000313" key="6">
    <source>
        <dbReference type="EMBL" id="SFV37591.1"/>
    </source>
</evidence>
<dbReference type="InterPro" id="IPR003115">
    <property type="entry name" value="ParB_N"/>
</dbReference>
<proteinExistence type="inferred from homology"/>
<dbReference type="OrthoDB" id="9802051at2"/>
<protein>
    <submittedName>
        <fullName evidence="6">Chromosome partitioning protein, ParB family</fullName>
    </submittedName>
</protein>
<sequence length="291" mass="32064">MNSVVPKSRLGRGLASLIGEPAPLGHRLPPEGEQRMVSIAEVKSSPLNPRKDFREDELAELAESIRTKGLVQPIVVRPNGMSGGYEIVAGERRWRAAQKAGMHNIPVIIRELTDREVLELAIIENVQRQDLNAIEEASGYRELVERFDYSQEQLSEIIGKSRSHVANTLRLLKLPTGVQSLVQQGQLTAGHARALIGRADAEALAKKIIDDSLNVRDVEALVQTFGEEGSTGGNRRARDKDADTKAFEKELTDLLGLKVEVRRGSGETGTLTIRYGNFDQLDYIRQRLGGG</sequence>
<dbReference type="GO" id="GO:0005694">
    <property type="term" value="C:chromosome"/>
    <property type="evidence" value="ECO:0007669"/>
    <property type="project" value="TreeGrafter"/>
</dbReference>
<dbReference type="GO" id="GO:0045881">
    <property type="term" value="P:positive regulation of sporulation resulting in formation of a cellular spore"/>
    <property type="evidence" value="ECO:0007669"/>
    <property type="project" value="TreeGrafter"/>
</dbReference>
<feature type="domain" description="ParB-like N-terminal" evidence="5">
    <location>
        <begin position="35"/>
        <end position="126"/>
    </location>
</feature>
<dbReference type="Pfam" id="PF23552">
    <property type="entry name" value="ParB_C"/>
    <property type="match status" value="1"/>
</dbReference>
<dbReference type="SUPFAM" id="SSF109709">
    <property type="entry name" value="KorB DNA-binding domain-like"/>
    <property type="match status" value="1"/>
</dbReference>
<comment type="similarity">
    <text evidence="1">Belongs to the ParB family.</text>
</comment>
<dbReference type="FunFam" id="3.90.1530.30:FF:000001">
    <property type="entry name" value="Chromosome partitioning protein ParB"/>
    <property type="match status" value="1"/>
</dbReference>
<organism evidence="6 7">
    <name type="scientific">Hyphomicrobium facile</name>
    <dbReference type="NCBI Taxonomy" id="51670"/>
    <lineage>
        <taxon>Bacteria</taxon>
        <taxon>Pseudomonadati</taxon>
        <taxon>Pseudomonadota</taxon>
        <taxon>Alphaproteobacteria</taxon>
        <taxon>Hyphomicrobiales</taxon>
        <taxon>Hyphomicrobiaceae</taxon>
        <taxon>Hyphomicrobium</taxon>
    </lineage>
</organism>
<dbReference type="PANTHER" id="PTHR33375">
    <property type="entry name" value="CHROMOSOME-PARTITIONING PROTEIN PARB-RELATED"/>
    <property type="match status" value="1"/>
</dbReference>
<evidence type="ECO:0000256" key="2">
    <source>
        <dbReference type="ARBA" id="ARBA00022829"/>
    </source>
</evidence>
<dbReference type="FunFam" id="1.10.10.2830:FF:000001">
    <property type="entry name" value="Chromosome partitioning protein ParB"/>
    <property type="match status" value="1"/>
</dbReference>
<comment type="function">
    <text evidence="4">Involved in chromosome partition. Localize to both poles of the predivisional cell following completion of DNA replication. Binds to the DNA origin of replication.</text>
</comment>
<dbReference type="CDD" id="cd16393">
    <property type="entry name" value="SPO0J_N"/>
    <property type="match status" value="1"/>
</dbReference>
<dbReference type="STRING" id="51670.SAMN04488557_3240"/>
<reference evidence="7" key="1">
    <citation type="submission" date="2016-10" db="EMBL/GenBank/DDBJ databases">
        <authorList>
            <person name="Varghese N."/>
            <person name="Submissions S."/>
        </authorList>
    </citation>
    <scope>NUCLEOTIDE SEQUENCE [LARGE SCALE GENOMIC DNA]</scope>
    <source>
        <strain evidence="7">DSM 1565</strain>
    </source>
</reference>
<evidence type="ECO:0000256" key="4">
    <source>
        <dbReference type="ARBA" id="ARBA00025472"/>
    </source>
</evidence>
<keyword evidence="3" id="KW-0238">DNA-binding</keyword>
<gene>
    <name evidence="6" type="ORF">SAMN04488557_3240</name>
</gene>
<dbReference type="EMBL" id="FPCH01000003">
    <property type="protein sequence ID" value="SFV37591.1"/>
    <property type="molecule type" value="Genomic_DNA"/>
</dbReference>
<accession>A0A1I7NSD8</accession>
<keyword evidence="2" id="KW-0159">Chromosome partition</keyword>
<dbReference type="GO" id="GO:0003677">
    <property type="term" value="F:DNA binding"/>
    <property type="evidence" value="ECO:0007669"/>
    <property type="project" value="UniProtKB-KW"/>
</dbReference>
<name>A0A1I7NSD8_9HYPH</name>
<dbReference type="InterPro" id="IPR057240">
    <property type="entry name" value="ParB_dimer_C"/>
</dbReference>
<dbReference type="InterPro" id="IPR041468">
    <property type="entry name" value="HTH_ParB/Spo0J"/>
</dbReference>
<dbReference type="InterPro" id="IPR036086">
    <property type="entry name" value="ParB/Sulfiredoxin_sf"/>
</dbReference>
<evidence type="ECO:0000256" key="1">
    <source>
        <dbReference type="ARBA" id="ARBA00006295"/>
    </source>
</evidence>
<dbReference type="InterPro" id="IPR004437">
    <property type="entry name" value="ParB/RepB/Spo0J"/>
</dbReference>
<keyword evidence="7" id="KW-1185">Reference proteome</keyword>
<dbReference type="PANTHER" id="PTHR33375:SF1">
    <property type="entry name" value="CHROMOSOME-PARTITIONING PROTEIN PARB-RELATED"/>
    <property type="match status" value="1"/>
</dbReference>
<dbReference type="InterPro" id="IPR050336">
    <property type="entry name" value="Chromosome_partition/occlusion"/>
</dbReference>
<evidence type="ECO:0000313" key="7">
    <source>
        <dbReference type="Proteomes" id="UP000199423"/>
    </source>
</evidence>
<dbReference type="SMART" id="SM00470">
    <property type="entry name" value="ParB"/>
    <property type="match status" value="1"/>
</dbReference>
<dbReference type="Proteomes" id="UP000199423">
    <property type="component" value="Unassembled WGS sequence"/>
</dbReference>
<dbReference type="AlphaFoldDB" id="A0A1I7NSD8"/>
<dbReference type="Pfam" id="PF02195">
    <property type="entry name" value="ParB_N"/>
    <property type="match status" value="1"/>
</dbReference>
<evidence type="ECO:0000256" key="3">
    <source>
        <dbReference type="ARBA" id="ARBA00023125"/>
    </source>
</evidence>
<dbReference type="RefSeq" id="WP_092868743.1">
    <property type="nucleotide sequence ID" value="NZ_FPCH01000003.1"/>
</dbReference>
<dbReference type="SUPFAM" id="SSF110849">
    <property type="entry name" value="ParB/Sulfiredoxin"/>
    <property type="match status" value="1"/>
</dbReference>
<evidence type="ECO:0000259" key="5">
    <source>
        <dbReference type="SMART" id="SM00470"/>
    </source>
</evidence>
<dbReference type="Gene3D" id="3.90.1530.30">
    <property type="match status" value="1"/>
</dbReference>
<dbReference type="NCBIfam" id="TIGR00180">
    <property type="entry name" value="parB_part"/>
    <property type="match status" value="1"/>
</dbReference>
<dbReference type="GO" id="GO:0007059">
    <property type="term" value="P:chromosome segregation"/>
    <property type="evidence" value="ECO:0007669"/>
    <property type="project" value="UniProtKB-KW"/>
</dbReference>
<dbReference type="Gene3D" id="1.10.10.2830">
    <property type="match status" value="1"/>
</dbReference>
<dbReference type="Pfam" id="PF17762">
    <property type="entry name" value="HTH_ParB"/>
    <property type="match status" value="1"/>
</dbReference>